<keyword evidence="5 10" id="KW-1133">Transmembrane helix</keyword>
<comment type="subunit">
    <text evidence="10">Probably interacts with PlsX.</text>
</comment>
<evidence type="ECO:0000256" key="5">
    <source>
        <dbReference type="ARBA" id="ARBA00022989"/>
    </source>
</evidence>
<evidence type="ECO:0000256" key="9">
    <source>
        <dbReference type="ARBA" id="ARBA00023264"/>
    </source>
</evidence>
<name>A0A9D9I099_9FIRM</name>
<protein>
    <recommendedName>
        <fullName evidence="10">Glycerol-3-phosphate acyltransferase</fullName>
    </recommendedName>
    <alternativeName>
        <fullName evidence="10">Acyl-PO4 G3P acyltransferase</fullName>
    </alternativeName>
    <alternativeName>
        <fullName evidence="10">Acyl-phosphate--glycerol-3-phosphate acyltransferase</fullName>
    </alternativeName>
    <alternativeName>
        <fullName evidence="10">G3P acyltransferase</fullName>
        <shortName evidence="10">GPAT</shortName>
        <ecNumber evidence="10">2.3.1.275</ecNumber>
    </alternativeName>
    <alternativeName>
        <fullName evidence="10">Lysophosphatidic acid synthase</fullName>
        <shortName evidence="10">LPA synthase</shortName>
    </alternativeName>
</protein>
<evidence type="ECO:0000256" key="10">
    <source>
        <dbReference type="HAMAP-Rule" id="MF_01043"/>
    </source>
</evidence>
<keyword evidence="1 10" id="KW-1003">Cell membrane</keyword>
<dbReference type="PANTHER" id="PTHR30309">
    <property type="entry name" value="INNER MEMBRANE PROTEIN YGIH"/>
    <property type="match status" value="1"/>
</dbReference>
<keyword evidence="6 10" id="KW-0443">Lipid metabolism</keyword>
<evidence type="ECO:0000256" key="1">
    <source>
        <dbReference type="ARBA" id="ARBA00022475"/>
    </source>
</evidence>
<keyword evidence="8 10" id="KW-0594">Phospholipid biosynthesis</keyword>
<comment type="catalytic activity">
    <reaction evidence="10">
        <text>an acyl phosphate + sn-glycerol 3-phosphate = a 1-acyl-sn-glycero-3-phosphate + phosphate</text>
        <dbReference type="Rhea" id="RHEA:34075"/>
        <dbReference type="ChEBI" id="CHEBI:43474"/>
        <dbReference type="ChEBI" id="CHEBI:57597"/>
        <dbReference type="ChEBI" id="CHEBI:57970"/>
        <dbReference type="ChEBI" id="CHEBI:59918"/>
        <dbReference type="EC" id="2.3.1.275"/>
    </reaction>
</comment>
<keyword evidence="9 10" id="KW-1208">Phospholipid metabolism</keyword>
<keyword evidence="4 10" id="KW-0812">Transmembrane</keyword>
<dbReference type="AlphaFoldDB" id="A0A9D9I099"/>
<evidence type="ECO:0000313" key="11">
    <source>
        <dbReference type="EMBL" id="MBO8463664.1"/>
    </source>
</evidence>
<dbReference type="Proteomes" id="UP000823618">
    <property type="component" value="Unassembled WGS sequence"/>
</dbReference>
<reference evidence="11" key="2">
    <citation type="journal article" date="2021" name="PeerJ">
        <title>Extensive microbial diversity within the chicken gut microbiome revealed by metagenomics and culture.</title>
        <authorList>
            <person name="Gilroy R."/>
            <person name="Ravi A."/>
            <person name="Getino M."/>
            <person name="Pursley I."/>
            <person name="Horton D.L."/>
            <person name="Alikhan N.F."/>
            <person name="Baker D."/>
            <person name="Gharbi K."/>
            <person name="Hall N."/>
            <person name="Watson M."/>
            <person name="Adriaenssens E.M."/>
            <person name="Foster-Nyarko E."/>
            <person name="Jarju S."/>
            <person name="Secka A."/>
            <person name="Antonio M."/>
            <person name="Oren A."/>
            <person name="Chaudhuri R.R."/>
            <person name="La Ragione R."/>
            <person name="Hildebrand F."/>
            <person name="Pallen M.J."/>
        </authorList>
    </citation>
    <scope>NUCLEOTIDE SEQUENCE</scope>
    <source>
        <strain evidence="11">E3-2379</strain>
    </source>
</reference>
<feature type="transmembrane region" description="Helical" evidence="10">
    <location>
        <begin position="172"/>
        <end position="188"/>
    </location>
</feature>
<dbReference type="NCBIfam" id="TIGR00023">
    <property type="entry name" value="glycerol-3-phosphate 1-O-acyltransferase PlsY"/>
    <property type="match status" value="1"/>
</dbReference>
<comment type="subcellular location">
    <subcellularLocation>
        <location evidence="10">Cell membrane</location>
        <topology evidence="10">Multi-pass membrane protein</topology>
    </subcellularLocation>
</comment>
<comment type="similarity">
    <text evidence="10">Belongs to the PlsY family.</text>
</comment>
<dbReference type="EMBL" id="JADIML010000193">
    <property type="protein sequence ID" value="MBO8463664.1"/>
    <property type="molecule type" value="Genomic_DNA"/>
</dbReference>
<dbReference type="GO" id="GO:0043772">
    <property type="term" value="F:acyl-phosphate glycerol-3-phosphate acyltransferase activity"/>
    <property type="evidence" value="ECO:0007669"/>
    <property type="project" value="UniProtKB-UniRule"/>
</dbReference>
<keyword evidence="2 10" id="KW-0444">Lipid biosynthesis</keyword>
<dbReference type="SMART" id="SM01207">
    <property type="entry name" value="G3P_acyltransf"/>
    <property type="match status" value="1"/>
</dbReference>
<evidence type="ECO:0000256" key="2">
    <source>
        <dbReference type="ARBA" id="ARBA00022516"/>
    </source>
</evidence>
<feature type="transmembrane region" description="Helical" evidence="10">
    <location>
        <begin position="6"/>
        <end position="26"/>
    </location>
</feature>
<proteinExistence type="inferred from homology"/>
<evidence type="ECO:0000313" key="12">
    <source>
        <dbReference type="Proteomes" id="UP000823618"/>
    </source>
</evidence>
<dbReference type="HAMAP" id="MF_01043">
    <property type="entry name" value="PlsY"/>
    <property type="match status" value="1"/>
</dbReference>
<dbReference type="GO" id="GO:0008654">
    <property type="term" value="P:phospholipid biosynthetic process"/>
    <property type="evidence" value="ECO:0007669"/>
    <property type="project" value="UniProtKB-UniRule"/>
</dbReference>
<evidence type="ECO:0000256" key="7">
    <source>
        <dbReference type="ARBA" id="ARBA00023136"/>
    </source>
</evidence>
<dbReference type="PANTHER" id="PTHR30309:SF0">
    <property type="entry name" value="GLYCEROL-3-PHOSPHATE ACYLTRANSFERASE-RELATED"/>
    <property type="match status" value="1"/>
</dbReference>
<evidence type="ECO:0000256" key="4">
    <source>
        <dbReference type="ARBA" id="ARBA00022692"/>
    </source>
</evidence>
<comment type="caution">
    <text evidence="11">The sequence shown here is derived from an EMBL/GenBank/DDBJ whole genome shotgun (WGS) entry which is preliminary data.</text>
</comment>
<evidence type="ECO:0000256" key="6">
    <source>
        <dbReference type="ARBA" id="ARBA00023098"/>
    </source>
</evidence>
<comment type="function">
    <text evidence="10">Catalyzes the transfer of an acyl group from acyl-phosphate (acyl-PO(4)) to glycerol-3-phosphate (G3P) to form lysophosphatidic acid (LPA). This enzyme utilizes acyl-phosphate as fatty acyl donor, but not acyl-CoA or acyl-ACP.</text>
</comment>
<feature type="transmembrane region" description="Helical" evidence="10">
    <location>
        <begin position="54"/>
        <end position="77"/>
    </location>
</feature>
<accession>A0A9D9I099</accession>
<dbReference type="GO" id="GO:0005886">
    <property type="term" value="C:plasma membrane"/>
    <property type="evidence" value="ECO:0007669"/>
    <property type="project" value="UniProtKB-SubCell"/>
</dbReference>
<keyword evidence="3 10" id="KW-0808">Transferase</keyword>
<dbReference type="Pfam" id="PF02660">
    <property type="entry name" value="G3P_acyltransf"/>
    <property type="match status" value="1"/>
</dbReference>
<evidence type="ECO:0000256" key="3">
    <source>
        <dbReference type="ARBA" id="ARBA00022679"/>
    </source>
</evidence>
<sequence length="211" mass="23207">MNLIYVLISMILGYGFGCFQTAYFIGKMNQIDIREHGSGNAGTTNALRTLGKGAALCTFLGDALKGMIAVWIVRFFIAPLVPELNPTFLSLITGFFAVLGHNFPFFLNFKGGKGIATTAAITMAIDWRMGLISLIIFVTLCVITRYVSVASITLLIAFPITMTIFHGKEKGYISMLLVAFCYTALGIYRHRANIERLKNGTENRLGTKKNV</sequence>
<feature type="transmembrane region" description="Helical" evidence="10">
    <location>
        <begin position="89"/>
        <end position="109"/>
    </location>
</feature>
<dbReference type="EC" id="2.3.1.275" evidence="10"/>
<keyword evidence="11" id="KW-0012">Acyltransferase</keyword>
<feature type="transmembrane region" description="Helical" evidence="10">
    <location>
        <begin position="130"/>
        <end position="160"/>
    </location>
</feature>
<comment type="pathway">
    <text evidence="10">Lipid metabolism; phospholipid metabolism.</text>
</comment>
<reference evidence="11" key="1">
    <citation type="submission" date="2020-10" db="EMBL/GenBank/DDBJ databases">
        <authorList>
            <person name="Gilroy R."/>
        </authorList>
    </citation>
    <scope>NUCLEOTIDE SEQUENCE</scope>
    <source>
        <strain evidence="11">E3-2379</strain>
    </source>
</reference>
<keyword evidence="7 10" id="KW-0472">Membrane</keyword>
<evidence type="ECO:0000256" key="8">
    <source>
        <dbReference type="ARBA" id="ARBA00023209"/>
    </source>
</evidence>
<organism evidence="11 12">
    <name type="scientific">Candidatus Scybalomonas excrementavium</name>
    <dbReference type="NCBI Taxonomy" id="2840943"/>
    <lineage>
        <taxon>Bacteria</taxon>
        <taxon>Bacillati</taxon>
        <taxon>Bacillota</taxon>
        <taxon>Clostridia</taxon>
        <taxon>Lachnospirales</taxon>
        <taxon>Lachnospiraceae</taxon>
        <taxon>Lachnospiraceae incertae sedis</taxon>
        <taxon>Candidatus Scybalomonas</taxon>
    </lineage>
</organism>
<gene>
    <name evidence="10 11" type="primary">plsY</name>
    <name evidence="11" type="ORF">IAC13_07025</name>
</gene>
<dbReference type="InterPro" id="IPR003811">
    <property type="entry name" value="G3P_acylTferase_PlsY"/>
</dbReference>